<keyword evidence="2" id="KW-1185">Reference proteome</keyword>
<dbReference type="Gramene" id="evm.model.01.2043">
    <property type="protein sequence ID" value="cds.evm.model.01.2043"/>
    <property type="gene ID" value="evm.TU.01.2043"/>
</dbReference>
<dbReference type="EMBL" id="UZAU01000056">
    <property type="status" value="NOT_ANNOTATED_CDS"/>
    <property type="molecule type" value="Genomic_DNA"/>
</dbReference>
<accession>A0A803NJH8</accession>
<dbReference type="EnsemblPlants" id="evm.model.01.2043">
    <property type="protein sequence ID" value="cds.evm.model.01.2043"/>
    <property type="gene ID" value="evm.TU.01.2043"/>
</dbReference>
<reference evidence="1" key="1">
    <citation type="submission" date="2018-11" db="EMBL/GenBank/DDBJ databases">
        <authorList>
            <person name="Grassa J C."/>
        </authorList>
    </citation>
    <scope>NUCLEOTIDE SEQUENCE [LARGE SCALE GENOMIC DNA]</scope>
</reference>
<name>A0A803NJH8_CANSA</name>
<organism evidence="1 2">
    <name type="scientific">Cannabis sativa</name>
    <name type="common">Hemp</name>
    <name type="synonym">Marijuana</name>
    <dbReference type="NCBI Taxonomy" id="3483"/>
    <lineage>
        <taxon>Eukaryota</taxon>
        <taxon>Viridiplantae</taxon>
        <taxon>Streptophyta</taxon>
        <taxon>Embryophyta</taxon>
        <taxon>Tracheophyta</taxon>
        <taxon>Spermatophyta</taxon>
        <taxon>Magnoliopsida</taxon>
        <taxon>eudicotyledons</taxon>
        <taxon>Gunneridae</taxon>
        <taxon>Pentapetalae</taxon>
        <taxon>rosids</taxon>
        <taxon>fabids</taxon>
        <taxon>Rosales</taxon>
        <taxon>Cannabaceae</taxon>
        <taxon>Cannabis</taxon>
    </lineage>
</organism>
<sequence>MSKQERAQLDTIDKFLSRRFDTEVVDVRKQATVLSTRKGVEFADLAKSPNPLLPIFDCPAIVERFQPRVGSDLAPFVADVSDQTATTFSRLGFKRCATVASGDPAFISDCLKHQTFGTNLLVERYSTLVNKLTLEVQNHQELQKKAKEFEAGALKKLKDLEVDFYVKLAKVEPAL</sequence>
<evidence type="ECO:0000313" key="1">
    <source>
        <dbReference type="EnsemblPlants" id="cds.evm.model.01.2043"/>
    </source>
</evidence>
<reference evidence="1" key="2">
    <citation type="submission" date="2021-03" db="UniProtKB">
        <authorList>
            <consortium name="EnsemblPlants"/>
        </authorList>
    </citation>
    <scope>IDENTIFICATION</scope>
</reference>
<protein>
    <submittedName>
        <fullName evidence="1">Uncharacterized protein</fullName>
    </submittedName>
</protein>
<dbReference type="AlphaFoldDB" id="A0A803NJH8"/>
<dbReference type="Proteomes" id="UP000596661">
    <property type="component" value="Chromosome 1"/>
</dbReference>
<proteinExistence type="predicted"/>
<evidence type="ECO:0000313" key="2">
    <source>
        <dbReference type="Proteomes" id="UP000596661"/>
    </source>
</evidence>